<dbReference type="InterPro" id="IPR018062">
    <property type="entry name" value="HTH_AraC-typ_CS"/>
</dbReference>
<reference evidence="5 6" key="1">
    <citation type="journal article" date="2014" name="PLoS ONE">
        <title>Rumen cellulosomics: divergent fiber-degrading strategies revealed by comparative genome-wide analysis of six ruminococcal strains.</title>
        <authorList>
            <person name="Dassa B."/>
            <person name="Borovok I."/>
            <person name="Ruimy-Israeli V."/>
            <person name="Lamed R."/>
            <person name="Flint H.J."/>
            <person name="Duncan S.H."/>
            <person name="Henrissat B."/>
            <person name="Coutinho P."/>
            <person name="Morrison M."/>
            <person name="Mosoni P."/>
            <person name="Yeoman C.J."/>
            <person name="White B.A."/>
            <person name="Bayer E.A."/>
        </authorList>
    </citation>
    <scope>NUCLEOTIDE SEQUENCE [LARGE SCALE GENOMIC DNA]</scope>
    <source>
        <strain evidence="5 6">007c</strain>
    </source>
</reference>
<dbReference type="eggNOG" id="COG2207">
    <property type="taxonomic scope" value="Bacteria"/>
</dbReference>
<dbReference type="PRINTS" id="PR00032">
    <property type="entry name" value="HTHARAC"/>
</dbReference>
<dbReference type="GO" id="GO:0043565">
    <property type="term" value="F:sequence-specific DNA binding"/>
    <property type="evidence" value="ECO:0007669"/>
    <property type="project" value="InterPro"/>
</dbReference>
<evidence type="ECO:0000256" key="1">
    <source>
        <dbReference type="ARBA" id="ARBA00023015"/>
    </source>
</evidence>
<dbReference type="Proteomes" id="UP000019365">
    <property type="component" value="Unassembled WGS sequence"/>
</dbReference>
<accession>W7V1D0</accession>
<dbReference type="GO" id="GO:0003700">
    <property type="term" value="F:DNA-binding transcription factor activity"/>
    <property type="evidence" value="ECO:0007669"/>
    <property type="project" value="InterPro"/>
</dbReference>
<evidence type="ECO:0000259" key="4">
    <source>
        <dbReference type="PROSITE" id="PS01124"/>
    </source>
</evidence>
<evidence type="ECO:0000313" key="6">
    <source>
        <dbReference type="Proteomes" id="UP000019365"/>
    </source>
</evidence>
<dbReference type="InterPro" id="IPR053142">
    <property type="entry name" value="PchR_regulatory_protein"/>
</dbReference>
<dbReference type="PANTHER" id="PTHR47893">
    <property type="entry name" value="REGULATORY PROTEIN PCHR"/>
    <property type="match status" value="1"/>
</dbReference>
<dbReference type="Pfam" id="PF12833">
    <property type="entry name" value="HTH_18"/>
    <property type="match status" value="1"/>
</dbReference>
<keyword evidence="3" id="KW-0804">Transcription</keyword>
<keyword evidence="1" id="KW-0805">Transcription regulation</keyword>
<keyword evidence="6" id="KW-1185">Reference proteome</keyword>
<dbReference type="Gene3D" id="1.10.10.60">
    <property type="entry name" value="Homeodomain-like"/>
    <property type="match status" value="2"/>
</dbReference>
<organism evidence="5 6">
    <name type="scientific">Ruminococcus flavefaciens 007c</name>
    <dbReference type="NCBI Taxonomy" id="1341157"/>
    <lineage>
        <taxon>Bacteria</taxon>
        <taxon>Bacillati</taxon>
        <taxon>Bacillota</taxon>
        <taxon>Clostridia</taxon>
        <taxon>Eubacteriales</taxon>
        <taxon>Oscillospiraceae</taxon>
        <taxon>Ruminococcus</taxon>
    </lineage>
</organism>
<proteinExistence type="predicted"/>
<evidence type="ECO:0000256" key="3">
    <source>
        <dbReference type="ARBA" id="ARBA00023163"/>
    </source>
</evidence>
<dbReference type="EMBL" id="ATAX01000008">
    <property type="protein sequence ID" value="EWM54790.1"/>
    <property type="molecule type" value="Genomic_DNA"/>
</dbReference>
<keyword evidence="2" id="KW-0238">DNA-binding</keyword>
<dbReference type="PANTHER" id="PTHR47893:SF1">
    <property type="entry name" value="REGULATORY PROTEIN PCHR"/>
    <property type="match status" value="1"/>
</dbReference>
<protein>
    <recommendedName>
        <fullName evidence="4">HTH araC/xylS-type domain-containing protein</fullName>
    </recommendedName>
</protein>
<feature type="domain" description="HTH araC/xylS-type" evidence="4">
    <location>
        <begin position="159"/>
        <end position="257"/>
    </location>
</feature>
<dbReference type="PATRIC" id="fig|1341157.4.peg.406"/>
<evidence type="ECO:0000313" key="5">
    <source>
        <dbReference type="EMBL" id="EWM54790.1"/>
    </source>
</evidence>
<dbReference type="SUPFAM" id="SSF46689">
    <property type="entry name" value="Homeodomain-like"/>
    <property type="match status" value="1"/>
</dbReference>
<dbReference type="InterPro" id="IPR020449">
    <property type="entry name" value="Tscrpt_reg_AraC-type_HTH"/>
</dbReference>
<dbReference type="InterPro" id="IPR009057">
    <property type="entry name" value="Homeodomain-like_sf"/>
</dbReference>
<dbReference type="PROSITE" id="PS01124">
    <property type="entry name" value="HTH_ARAC_FAMILY_2"/>
    <property type="match status" value="1"/>
</dbReference>
<dbReference type="InterPro" id="IPR018060">
    <property type="entry name" value="HTH_AraC"/>
</dbReference>
<dbReference type="PROSITE" id="PS00041">
    <property type="entry name" value="HTH_ARAC_FAMILY_1"/>
    <property type="match status" value="1"/>
</dbReference>
<name>W7V1D0_RUMFL</name>
<dbReference type="SMART" id="SM00342">
    <property type="entry name" value="HTH_ARAC"/>
    <property type="match status" value="1"/>
</dbReference>
<comment type="caution">
    <text evidence="5">The sequence shown here is derived from an EMBL/GenBank/DDBJ whole genome shotgun (WGS) entry which is preliminary data.</text>
</comment>
<gene>
    <name evidence="5" type="ORF">RF007C_10655</name>
</gene>
<dbReference type="AlphaFoldDB" id="W7V1D0"/>
<evidence type="ECO:0000256" key="2">
    <source>
        <dbReference type="ARBA" id="ARBA00023125"/>
    </source>
</evidence>
<sequence length="275" mass="32110">MAEYQLFPDIKLIVGDIYHTSCDNTMEISYCIKGVCEYRLNDEYYYVMDKKYFICMHDDTQKYLMSCSADQRGITLLIDLRCNSEAVAEFIDIPDIFRNIQYCEQHIFDADEKIQKLFSEIYYKSDEYKISMLRIKLLELFMLLSEQKRAFTEQQKVIKQVGAFICQNVSEHFTIAQLSEIFGINQTALKSGFKEVLGCPVYTYVKNRKMFCAAELMCGTDMRIIDIAEEVGYCNASKFSSAFREVMGVNPKYYQTEHKNASSLTNRLIHEKLAY</sequence>